<dbReference type="InterPro" id="IPR036162">
    <property type="entry name" value="Resolvase-like_N_sf"/>
</dbReference>
<dbReference type="RefSeq" id="WP_080621423.1">
    <property type="nucleotide sequence ID" value="NZ_CAWMZI010000001.1"/>
</dbReference>
<dbReference type="CDD" id="cd00338">
    <property type="entry name" value="Ser_Recombinase"/>
    <property type="match status" value="1"/>
</dbReference>
<dbReference type="PROSITE" id="PS51736">
    <property type="entry name" value="RECOMBINASES_3"/>
    <property type="match status" value="1"/>
</dbReference>
<dbReference type="SUPFAM" id="SSF53041">
    <property type="entry name" value="Resolvase-like"/>
    <property type="match status" value="1"/>
</dbReference>
<dbReference type="Pfam" id="PF00239">
    <property type="entry name" value="Resolvase"/>
    <property type="match status" value="1"/>
</dbReference>
<dbReference type="InterPro" id="IPR025827">
    <property type="entry name" value="Zn_ribbon_recom_dom"/>
</dbReference>
<organism evidence="4 5">
    <name type="scientific">Paracoccus yeei</name>
    <dbReference type="NCBI Taxonomy" id="147645"/>
    <lineage>
        <taxon>Bacteria</taxon>
        <taxon>Pseudomonadati</taxon>
        <taxon>Pseudomonadota</taxon>
        <taxon>Alphaproteobacteria</taxon>
        <taxon>Rhodobacterales</taxon>
        <taxon>Paracoccaceae</taxon>
        <taxon>Paracoccus</taxon>
    </lineage>
</organism>
<dbReference type="PROSITE" id="PS51737">
    <property type="entry name" value="RECOMBINASE_DNA_BIND"/>
    <property type="match status" value="1"/>
</dbReference>
<name>A0A1V0GSF8_9RHOB</name>
<accession>A0A1V0GSF8</accession>
<evidence type="ECO:0000256" key="1">
    <source>
        <dbReference type="SAM" id="Coils"/>
    </source>
</evidence>
<dbReference type="GO" id="GO:0003677">
    <property type="term" value="F:DNA binding"/>
    <property type="evidence" value="ECO:0007669"/>
    <property type="project" value="InterPro"/>
</dbReference>
<dbReference type="KEGG" id="pye:A6J80_10590"/>
<keyword evidence="1" id="KW-0175">Coiled coil</keyword>
<dbReference type="InterPro" id="IPR038109">
    <property type="entry name" value="DNA_bind_recomb_sf"/>
</dbReference>
<evidence type="ECO:0000259" key="3">
    <source>
        <dbReference type="PROSITE" id="PS51737"/>
    </source>
</evidence>
<dbReference type="GO" id="GO:0000150">
    <property type="term" value="F:DNA strand exchange activity"/>
    <property type="evidence" value="ECO:0007669"/>
    <property type="project" value="InterPro"/>
</dbReference>
<evidence type="ECO:0000259" key="2">
    <source>
        <dbReference type="PROSITE" id="PS51736"/>
    </source>
</evidence>
<dbReference type="SMART" id="SM00857">
    <property type="entry name" value="Resolvase"/>
    <property type="match status" value="1"/>
</dbReference>
<protein>
    <submittedName>
        <fullName evidence="4">Recombinase family protein</fullName>
    </submittedName>
</protein>
<evidence type="ECO:0000313" key="4">
    <source>
        <dbReference type="EMBL" id="ARC36771.1"/>
    </source>
</evidence>
<gene>
    <name evidence="4" type="ORF">A6J80_10590</name>
</gene>
<sequence>MRVAIYARYSSDNQCEASIADQFRMCRLRAEKDGWTVVEEYSDHSISGASMIQRPGIQALVLDSARGRFDLVLAEALDRISRDQEDIAGIYKRMRYADVKMFTLSEGEISELHVGLKGTMNALFLKDLADKTRRGLRGRVEDGKSGGGNSYGYDVVKRFDANGEPIRGDRTINEAQAAVIRRIFADYDSGLSSRAIAMALNREGVPGPMGREWGPSTIHGNRERGTGILNNELYVGRLVWNRLRYVKDPDTGRRVSRLNPESEWVTQDVLDLRIVDQALWDAVKARQGELAFSTRSRPEGNPLNDRRRPKHLFAGLVKCGCCGGGYSMISKDLLGCSTARNKGTCNNRVNIRRDALEASILNGLRKHLMEPELFQEFCAEFTMEVNRLRMERGANLEGWRQELKRIDRELDKIVDAILEGFPPSKLKDKAEKLEARKAELTEKLANANEPPPLLHPNMAALYAQRIVELSENLQHEDSRAQAAGILRALVDQVTLVPEDGELAIVLRGDLGAILRFAAGKKDPDFLSEAEALDNLLAQSGGSQKPSRGQQKTSAAEALEVSQLSMVAGAGFTNCFAMSKAIIPPCPATAA</sequence>
<dbReference type="Gene3D" id="3.40.50.1390">
    <property type="entry name" value="Resolvase, N-terminal catalytic domain"/>
    <property type="match status" value="1"/>
</dbReference>
<dbReference type="PANTHER" id="PTHR30461:SF23">
    <property type="entry name" value="DNA RECOMBINASE-RELATED"/>
    <property type="match status" value="1"/>
</dbReference>
<feature type="domain" description="Resolvase/invertase-type recombinase catalytic" evidence="2">
    <location>
        <begin position="2"/>
        <end position="146"/>
    </location>
</feature>
<dbReference type="Pfam" id="PF13408">
    <property type="entry name" value="Zn_ribbon_recom"/>
    <property type="match status" value="1"/>
</dbReference>
<dbReference type="InterPro" id="IPR050639">
    <property type="entry name" value="SSR_resolvase"/>
</dbReference>
<feature type="domain" description="Recombinase" evidence="3">
    <location>
        <begin position="150"/>
        <end position="293"/>
    </location>
</feature>
<reference evidence="4" key="1">
    <citation type="submission" date="2017-12" db="EMBL/GenBank/DDBJ databases">
        <title>FDA dAtabase for Regulatory Grade micrObial Sequences (FDA-ARGOS): Supporting development and validation of Infectious Disease Dx tests.</title>
        <authorList>
            <person name="Campos J."/>
            <person name="Goldberg B."/>
            <person name="Tallon L."/>
            <person name="Sadzewicz L."/>
            <person name="Sengamalay N."/>
            <person name="Ott S."/>
            <person name="Godinez A."/>
            <person name="Nagaraj S."/>
            <person name="Vyas G."/>
            <person name="Aluvathingal J."/>
            <person name="Nadendla S."/>
            <person name="Geyer C."/>
            <person name="Nandy P."/>
            <person name="Hobson J."/>
            <person name="Sichtig H."/>
        </authorList>
    </citation>
    <scope>NUCLEOTIDE SEQUENCE</scope>
    <source>
        <strain evidence="4">FDAARGOS_252</strain>
    </source>
</reference>
<evidence type="ECO:0000313" key="5">
    <source>
        <dbReference type="Proteomes" id="UP000191257"/>
    </source>
</evidence>
<dbReference type="InterPro" id="IPR011109">
    <property type="entry name" value="DNA_bind_recombinase_dom"/>
</dbReference>
<feature type="coiled-coil region" evidence="1">
    <location>
        <begin position="396"/>
        <end position="450"/>
    </location>
</feature>
<keyword evidence="5" id="KW-1185">Reference proteome</keyword>
<dbReference type="PANTHER" id="PTHR30461">
    <property type="entry name" value="DNA-INVERTASE FROM LAMBDOID PROPHAGE"/>
    <property type="match status" value="1"/>
</dbReference>
<proteinExistence type="predicted"/>
<dbReference type="AlphaFoldDB" id="A0A1V0GSF8"/>
<dbReference type="Gene3D" id="3.90.1750.20">
    <property type="entry name" value="Putative Large Serine Recombinase, Chain B, Domain 2"/>
    <property type="match status" value="1"/>
</dbReference>
<dbReference type="Pfam" id="PF07508">
    <property type="entry name" value="Recombinase"/>
    <property type="match status" value="1"/>
</dbReference>
<dbReference type="Proteomes" id="UP000191257">
    <property type="component" value="Chromosome"/>
</dbReference>
<dbReference type="EMBL" id="CP020442">
    <property type="protein sequence ID" value="ARC36771.1"/>
    <property type="molecule type" value="Genomic_DNA"/>
</dbReference>
<dbReference type="STRING" id="147645.A6J80_10590"/>
<dbReference type="InterPro" id="IPR006119">
    <property type="entry name" value="Resolv_N"/>
</dbReference>